<keyword evidence="2" id="KW-1185">Reference proteome</keyword>
<evidence type="ECO:0000313" key="2">
    <source>
        <dbReference type="Proteomes" id="UP000794436"/>
    </source>
</evidence>
<gene>
    <name evidence="1" type="ORF">Poli38472_010204</name>
</gene>
<protein>
    <recommendedName>
        <fullName evidence="3">Ankyrin repeat-containing domain</fullName>
    </recommendedName>
</protein>
<dbReference type="PANTHER" id="PTHR46586:SF3">
    <property type="entry name" value="ANKYRIN REPEAT-CONTAINING PROTEIN"/>
    <property type="match status" value="1"/>
</dbReference>
<evidence type="ECO:0000313" key="1">
    <source>
        <dbReference type="EMBL" id="TMW58645.1"/>
    </source>
</evidence>
<proteinExistence type="predicted"/>
<dbReference type="AlphaFoldDB" id="A0A8K1C8X3"/>
<accession>A0A8K1C8X3</accession>
<dbReference type="SUPFAM" id="SSF48403">
    <property type="entry name" value="Ankyrin repeat"/>
    <property type="match status" value="1"/>
</dbReference>
<dbReference type="InterPro" id="IPR002110">
    <property type="entry name" value="Ankyrin_rpt"/>
</dbReference>
<dbReference type="PANTHER" id="PTHR46586">
    <property type="entry name" value="ANKYRIN REPEAT-CONTAINING PROTEIN"/>
    <property type="match status" value="1"/>
</dbReference>
<dbReference type="EMBL" id="SPLM01000111">
    <property type="protein sequence ID" value="TMW58645.1"/>
    <property type="molecule type" value="Genomic_DNA"/>
</dbReference>
<dbReference type="InterPro" id="IPR036770">
    <property type="entry name" value="Ankyrin_rpt-contain_sf"/>
</dbReference>
<name>A0A8K1C8X3_PYTOL</name>
<dbReference type="Gene3D" id="1.25.40.20">
    <property type="entry name" value="Ankyrin repeat-containing domain"/>
    <property type="match status" value="1"/>
</dbReference>
<comment type="caution">
    <text evidence="1">The sequence shown here is derived from an EMBL/GenBank/DDBJ whole genome shotgun (WGS) entry which is preliminary data.</text>
</comment>
<sequence>MEELCHLKLDLVDDRQDPVVAKALTMFREAHHSLTDLAIETNDMRSLEMVYELRQQWQERGHPCLRFYHAMRAAALYGRLEMLNWLSQLYETHEWLQDSWLLDSAIQSKDGSVVQWVMEHYRGTEEAVILSTTLDKIAGEGALDVLQLILDRFPDLELWMGQLRMATCKSSSIFTRIGQKVHLDVVRYVFDHGGPTSWHRNVMDLACATSLEHAKLFHECGAYGCSTGAMDGAAANGHLETVRFLHEHRFEGCSTAAMDNAATHGYLEVIQLLHEHHVEGCTFRAMDNAAAGGHLDVVKFLHKNRDEECSKQAMNVAAGNGHLQVVKFLHVNRSEGCSGGAVVGAAAG</sequence>
<evidence type="ECO:0008006" key="3">
    <source>
        <dbReference type="Google" id="ProtNLM"/>
    </source>
</evidence>
<reference evidence="1" key="1">
    <citation type="submission" date="2019-03" db="EMBL/GenBank/DDBJ databases">
        <title>Long read genome sequence of the mycoparasitic Pythium oligandrum ATCC 38472 isolated from sugarbeet rhizosphere.</title>
        <authorList>
            <person name="Gaulin E."/>
        </authorList>
    </citation>
    <scope>NUCLEOTIDE SEQUENCE</scope>
    <source>
        <strain evidence="1">ATCC 38472_TT</strain>
    </source>
</reference>
<dbReference type="Pfam" id="PF13637">
    <property type="entry name" value="Ank_4"/>
    <property type="match status" value="1"/>
</dbReference>
<dbReference type="InterPro" id="IPR052050">
    <property type="entry name" value="SecEffector_AnkRepeat"/>
</dbReference>
<dbReference type="Proteomes" id="UP000794436">
    <property type="component" value="Unassembled WGS sequence"/>
</dbReference>
<dbReference type="OrthoDB" id="67499at2759"/>
<organism evidence="1 2">
    <name type="scientific">Pythium oligandrum</name>
    <name type="common">Mycoparasitic fungus</name>
    <dbReference type="NCBI Taxonomy" id="41045"/>
    <lineage>
        <taxon>Eukaryota</taxon>
        <taxon>Sar</taxon>
        <taxon>Stramenopiles</taxon>
        <taxon>Oomycota</taxon>
        <taxon>Peronosporomycetes</taxon>
        <taxon>Pythiales</taxon>
        <taxon>Pythiaceae</taxon>
        <taxon>Pythium</taxon>
    </lineage>
</organism>